<dbReference type="GO" id="GO:0004345">
    <property type="term" value="F:glucose-6-phosphate dehydrogenase activity"/>
    <property type="evidence" value="ECO:0007669"/>
    <property type="project" value="UniProtKB-UniRule"/>
</dbReference>
<feature type="binding site" evidence="7">
    <location>
        <position position="249"/>
    </location>
    <ligand>
        <name>substrate</name>
    </ligand>
</feature>
<dbReference type="PANTHER" id="PTHR23429:SF0">
    <property type="entry name" value="GLUCOSE-6-PHOSPHATE 1-DEHYDROGENASE"/>
    <property type="match status" value="1"/>
</dbReference>
<evidence type="ECO:0000313" key="11">
    <source>
        <dbReference type="EMBL" id="PPT75104.1"/>
    </source>
</evidence>
<dbReference type="AlphaFoldDB" id="A0A2S6Z2L0"/>
<feature type="binding site" evidence="7">
    <location>
        <position position="245"/>
    </location>
    <ligand>
        <name>substrate</name>
    </ligand>
</feature>
<comment type="catalytic activity">
    <reaction evidence="7">
        <text>D-glucose 6-phosphate + NADP(+) = 6-phospho-D-glucono-1,5-lactone + NADPH + H(+)</text>
        <dbReference type="Rhea" id="RHEA:15841"/>
        <dbReference type="ChEBI" id="CHEBI:15378"/>
        <dbReference type="ChEBI" id="CHEBI:57783"/>
        <dbReference type="ChEBI" id="CHEBI:57955"/>
        <dbReference type="ChEBI" id="CHEBI:58349"/>
        <dbReference type="ChEBI" id="CHEBI:61548"/>
        <dbReference type="EC" id="1.1.1.49"/>
    </reaction>
</comment>
<evidence type="ECO:0000256" key="8">
    <source>
        <dbReference type="SAM" id="MobiDB-lite"/>
    </source>
</evidence>
<dbReference type="GO" id="GO:0006006">
    <property type="term" value="P:glucose metabolic process"/>
    <property type="evidence" value="ECO:0007669"/>
    <property type="project" value="UniProtKB-KW"/>
</dbReference>
<dbReference type="InterPro" id="IPR036291">
    <property type="entry name" value="NAD(P)-bd_dom_sf"/>
</dbReference>
<dbReference type="NCBIfam" id="TIGR00871">
    <property type="entry name" value="zwf"/>
    <property type="match status" value="1"/>
</dbReference>
<dbReference type="EMBL" id="MIGV01000018">
    <property type="protein sequence ID" value="PPT75104.1"/>
    <property type="molecule type" value="Genomic_DNA"/>
</dbReference>
<dbReference type="PANTHER" id="PTHR23429">
    <property type="entry name" value="GLUCOSE-6-PHOSPHATE 1-DEHYDROGENASE G6PD"/>
    <property type="match status" value="1"/>
</dbReference>
<proteinExistence type="inferred from homology"/>
<evidence type="ECO:0000256" key="2">
    <source>
        <dbReference type="ARBA" id="ARBA00009975"/>
    </source>
</evidence>
<dbReference type="EC" id="1.1.1.49" evidence="7"/>
<reference evidence="11 12" key="1">
    <citation type="submission" date="2016-08" db="EMBL/GenBank/DDBJ databases">
        <title>Evolution of the type three secretion system and type three effector repertoires in Xanthomonas.</title>
        <authorList>
            <person name="Merda D."/>
            <person name="Briand M."/>
            <person name="Bosis E."/>
            <person name="Rousseau C."/>
            <person name="Portier P."/>
            <person name="Jacques M.-A."/>
            <person name="Fischer-Le Saux M."/>
        </authorList>
    </citation>
    <scope>NUCLEOTIDE SEQUENCE [LARGE SCALE GENOMIC DNA]</scope>
    <source>
        <strain evidence="11 12">CFBP 3122</strain>
    </source>
</reference>
<evidence type="ECO:0000256" key="7">
    <source>
        <dbReference type="HAMAP-Rule" id="MF_00966"/>
    </source>
</evidence>
<feature type="domain" description="Glucose-6-phosphate dehydrogenase C-terminal" evidence="10">
    <location>
        <begin position="256"/>
        <end position="550"/>
    </location>
</feature>
<name>A0A2S6Z2L0_9XANT</name>
<comment type="function">
    <text evidence="7">Catalyzes the oxidation of glucose 6-phosphate to 6-phosphogluconolactone.</text>
</comment>
<dbReference type="InterPro" id="IPR022675">
    <property type="entry name" value="G6P_DH_C"/>
</dbReference>
<dbReference type="UniPathway" id="UPA00115">
    <property type="reaction ID" value="UER00408"/>
</dbReference>
<evidence type="ECO:0000256" key="6">
    <source>
        <dbReference type="ARBA" id="ARBA00023277"/>
    </source>
</evidence>
<dbReference type="InterPro" id="IPR019796">
    <property type="entry name" value="G6P_DH_AS"/>
</dbReference>
<sequence>MQRRGPAGRRVRPAQQTHAWQLPARVFPRGPGQCGIAPARTHGRRGNTSMNEQATTPPCIIVVFGARGDLTKRLVMPALYNLRRSGALGEQFAIVGMDHGDISERSWRTMMGQSMTELLSSRDAEFQTDQFDTDTWEWLRERMHYLRGDFTDLGAYQTLGGALEKLHKRYGTQGNVLFYLATAARFFEPVLLNLGEAGLVRQREGEGWRRVIVEKPFGHDLPSAVALNATVAKVLHEDQVFRIDHFLGKETVQNILAFRFANGLFEPVWNRDRIDHVQITAAETIGVEGRGRFYDPTGCLRDMVPNHLFQLLAMIAMEPPAAFTTEAMHRRRAEVIEAVRPIKPEDVVRGQYASGAVSRSAVPGYREEDTVPDDSETETYVAMKLQVDTWRWAGVPFYLRTGKRLRERTTEIAIRFKPAPLAPFRSTEVGGYGPDWLVLHIQPDEGISLQFDVKRPGAQVSLAPVRMDFRYRDWFPKEYTVGYERLLQDCMNGEAGLFQDAAMVEGAWRIVQPILDAWKQPPSDFPNYAAGSAGPSAADALLAMNGGHAWRALTPGRKPPPRRAPEARSSATTPIKKATGKTAKKVAKAPARKITEAPARKITKAPAKRASAVSAKPSQDAATSPGSAAKKAVGKRATGKVAKTVGKTAAGKGATKKSTSKTAARTPRR</sequence>
<feature type="binding site" evidence="7">
    <location>
        <position position="215"/>
    </location>
    <ligand>
        <name>NADP(+)</name>
        <dbReference type="ChEBI" id="CHEBI:58349"/>
    </ligand>
</feature>
<dbReference type="Pfam" id="PF00479">
    <property type="entry name" value="G6PD_N"/>
    <property type="match status" value="1"/>
</dbReference>
<evidence type="ECO:0000259" key="10">
    <source>
        <dbReference type="Pfam" id="PF02781"/>
    </source>
</evidence>
<feature type="compositionally biased region" description="Low complexity" evidence="8">
    <location>
        <begin position="639"/>
        <end position="653"/>
    </location>
</feature>
<comment type="similarity">
    <text evidence="2 7">Belongs to the glucose-6-phosphate dehydrogenase family.</text>
</comment>
<dbReference type="Proteomes" id="UP000238270">
    <property type="component" value="Unassembled WGS sequence"/>
</dbReference>
<feature type="domain" description="Glucose-6-phosphate dehydrogenase NAD-binding" evidence="9">
    <location>
        <begin position="62"/>
        <end position="254"/>
    </location>
</feature>
<keyword evidence="3 7" id="KW-0313">Glucose metabolism</keyword>
<feature type="binding site" evidence="7">
    <location>
        <position position="283"/>
    </location>
    <ligand>
        <name>substrate</name>
    </ligand>
</feature>
<evidence type="ECO:0000313" key="12">
    <source>
        <dbReference type="Proteomes" id="UP000238270"/>
    </source>
</evidence>
<dbReference type="SUPFAM" id="SSF55347">
    <property type="entry name" value="Glyceraldehyde-3-phosphate dehydrogenase-like, C-terminal domain"/>
    <property type="match status" value="1"/>
</dbReference>
<feature type="binding site" evidence="7">
    <location>
        <begin position="149"/>
        <end position="150"/>
    </location>
    <ligand>
        <name>NADP(+)</name>
        <dbReference type="ChEBI" id="CHEBI:58349"/>
    </ligand>
</feature>
<dbReference type="PRINTS" id="PR00079">
    <property type="entry name" value="G6PDHDRGNASE"/>
</dbReference>
<dbReference type="HAMAP" id="MF_00966">
    <property type="entry name" value="G6PD"/>
    <property type="match status" value="1"/>
</dbReference>
<feature type="region of interest" description="Disordered" evidence="8">
    <location>
        <begin position="550"/>
        <end position="669"/>
    </location>
</feature>
<gene>
    <name evidence="7" type="primary">zwf</name>
    <name evidence="11" type="ORF">XaplCFBP3122_14440</name>
</gene>
<dbReference type="GO" id="GO:0050661">
    <property type="term" value="F:NADP binding"/>
    <property type="evidence" value="ECO:0007669"/>
    <property type="project" value="UniProtKB-UniRule"/>
</dbReference>
<dbReference type="GO" id="GO:0009051">
    <property type="term" value="P:pentose-phosphate shunt, oxidative branch"/>
    <property type="evidence" value="ECO:0007669"/>
    <property type="project" value="TreeGrafter"/>
</dbReference>
<feature type="active site" description="Proton acceptor" evidence="7">
    <location>
        <position position="307"/>
    </location>
</feature>
<keyword evidence="6 7" id="KW-0119">Carbohydrate metabolism</keyword>
<keyword evidence="5 7" id="KW-0560">Oxidoreductase</keyword>
<comment type="caution">
    <text evidence="11">The sequence shown here is derived from an EMBL/GenBank/DDBJ whole genome shotgun (WGS) entry which is preliminary data.</text>
</comment>
<dbReference type="Gene3D" id="3.30.360.10">
    <property type="entry name" value="Dihydrodipicolinate Reductase, domain 2"/>
    <property type="match status" value="1"/>
</dbReference>
<organism evidence="11 12">
    <name type="scientific">Xanthomonas arboricola pv. populi</name>
    <dbReference type="NCBI Taxonomy" id="487823"/>
    <lineage>
        <taxon>Bacteria</taxon>
        <taxon>Pseudomonadati</taxon>
        <taxon>Pseudomonadota</taxon>
        <taxon>Gammaproteobacteria</taxon>
        <taxon>Lysobacterales</taxon>
        <taxon>Lysobacteraceae</taxon>
        <taxon>Xanthomonas</taxon>
    </lineage>
</organism>
<dbReference type="InterPro" id="IPR022674">
    <property type="entry name" value="G6P_DH_NAD-bd"/>
</dbReference>
<feature type="compositionally biased region" description="Basic residues" evidence="8">
    <location>
        <begin position="578"/>
        <end position="591"/>
    </location>
</feature>
<feature type="compositionally biased region" description="Polar residues" evidence="8">
    <location>
        <begin position="616"/>
        <end position="626"/>
    </location>
</feature>
<dbReference type="SUPFAM" id="SSF51735">
    <property type="entry name" value="NAD(P)-binding Rossmann-fold domains"/>
    <property type="match status" value="1"/>
</dbReference>
<accession>A0A2S6Z2L0</accession>
<keyword evidence="4 7" id="KW-0521">NADP</keyword>
<evidence type="ECO:0000256" key="3">
    <source>
        <dbReference type="ARBA" id="ARBA00022526"/>
    </source>
</evidence>
<protein>
    <recommendedName>
        <fullName evidence="7">Glucose-6-phosphate 1-dehydrogenase</fullName>
        <shortName evidence="7">G6PD</shortName>
        <ecNumber evidence="7">1.1.1.49</ecNumber>
    </recommendedName>
</protein>
<comment type="pathway">
    <text evidence="1 7">Carbohydrate degradation; pentose phosphate pathway; D-ribulose 5-phosphate from D-glucose 6-phosphate (oxidative stage): step 1/3.</text>
</comment>
<dbReference type="PROSITE" id="PS00069">
    <property type="entry name" value="G6P_DEHYDROGENASE"/>
    <property type="match status" value="1"/>
</dbReference>
<dbReference type="Gene3D" id="3.40.50.720">
    <property type="entry name" value="NAD(P)-binding Rossmann-like Domain"/>
    <property type="match status" value="1"/>
</dbReference>
<dbReference type="GO" id="GO:0005829">
    <property type="term" value="C:cytosol"/>
    <property type="evidence" value="ECO:0007669"/>
    <property type="project" value="TreeGrafter"/>
</dbReference>
<feature type="binding site" evidence="7">
    <location>
        <position position="403"/>
    </location>
    <ligand>
        <name>substrate</name>
    </ligand>
</feature>
<comment type="caution">
    <text evidence="7">Lacks conserved residue(s) required for the propagation of feature annotation.</text>
</comment>
<evidence type="ECO:0000256" key="1">
    <source>
        <dbReference type="ARBA" id="ARBA00004937"/>
    </source>
</evidence>
<evidence type="ECO:0000259" key="9">
    <source>
        <dbReference type="Pfam" id="PF00479"/>
    </source>
</evidence>
<dbReference type="InterPro" id="IPR001282">
    <property type="entry name" value="G6P_DH"/>
</dbReference>
<feature type="binding site" evidence="7">
    <location>
        <position position="302"/>
    </location>
    <ligand>
        <name>substrate</name>
    </ligand>
</feature>
<feature type="compositionally biased region" description="Low complexity" evidence="8">
    <location>
        <begin position="567"/>
        <end position="577"/>
    </location>
</feature>
<evidence type="ECO:0000256" key="5">
    <source>
        <dbReference type="ARBA" id="ARBA00023002"/>
    </source>
</evidence>
<feature type="compositionally biased region" description="Low complexity" evidence="8">
    <location>
        <begin position="660"/>
        <end position="669"/>
    </location>
</feature>
<evidence type="ECO:0000256" key="4">
    <source>
        <dbReference type="ARBA" id="ARBA00022857"/>
    </source>
</evidence>
<dbReference type="Pfam" id="PF02781">
    <property type="entry name" value="G6PD_C"/>
    <property type="match status" value="1"/>
</dbReference>